<dbReference type="PANTHER" id="PTHR33841:SF1">
    <property type="entry name" value="DNA METHYLTRANSFERASE A"/>
    <property type="match status" value="1"/>
</dbReference>
<feature type="domain" description="Type II methyltransferase M.TaqI-like" evidence="6">
    <location>
        <begin position="210"/>
        <end position="339"/>
    </location>
</feature>
<dbReference type="Gene3D" id="3.40.50.150">
    <property type="entry name" value="Vaccinia Virus protein VP39"/>
    <property type="match status" value="1"/>
</dbReference>
<accession>G2G9U6</accession>
<dbReference type="InterPro" id="IPR002052">
    <property type="entry name" value="DNA_methylase_N6_adenine_CS"/>
</dbReference>
<keyword evidence="2 7" id="KW-0489">Methyltransferase</keyword>
<dbReference type="Pfam" id="PF07669">
    <property type="entry name" value="Eco57I"/>
    <property type="match status" value="1"/>
</dbReference>
<dbReference type="GO" id="GO:0032259">
    <property type="term" value="P:methylation"/>
    <property type="evidence" value="ECO:0007669"/>
    <property type="project" value="UniProtKB-KW"/>
</dbReference>
<gene>
    <name evidence="7" type="ORF">SZN_11333</name>
</gene>
<dbReference type="GO" id="GO:0006304">
    <property type="term" value="P:DNA modification"/>
    <property type="evidence" value="ECO:0007669"/>
    <property type="project" value="InterPro"/>
</dbReference>
<dbReference type="AlphaFoldDB" id="G2G9U6"/>
<evidence type="ECO:0000259" key="6">
    <source>
        <dbReference type="Pfam" id="PF07669"/>
    </source>
</evidence>
<feature type="non-terminal residue" evidence="7">
    <location>
        <position position="347"/>
    </location>
</feature>
<dbReference type="InterPro" id="IPR050953">
    <property type="entry name" value="N4_N6_ade-DNA_methylase"/>
</dbReference>
<dbReference type="InterPro" id="IPR011639">
    <property type="entry name" value="MethylTrfase_TaqI-like_dom"/>
</dbReference>
<dbReference type="Proteomes" id="UP000004217">
    <property type="component" value="Unassembled WGS sequence"/>
</dbReference>
<comment type="catalytic activity">
    <reaction evidence="5">
        <text>a 2'-deoxyadenosine in DNA + S-adenosyl-L-methionine = an N(6)-methyl-2'-deoxyadenosine in DNA + S-adenosyl-L-homocysteine + H(+)</text>
        <dbReference type="Rhea" id="RHEA:15197"/>
        <dbReference type="Rhea" id="RHEA-COMP:12418"/>
        <dbReference type="Rhea" id="RHEA-COMP:12419"/>
        <dbReference type="ChEBI" id="CHEBI:15378"/>
        <dbReference type="ChEBI" id="CHEBI:57856"/>
        <dbReference type="ChEBI" id="CHEBI:59789"/>
        <dbReference type="ChEBI" id="CHEBI:90615"/>
        <dbReference type="ChEBI" id="CHEBI:90616"/>
        <dbReference type="EC" id="2.1.1.72"/>
    </reaction>
</comment>
<dbReference type="EMBL" id="AGBF01000026">
    <property type="protein sequence ID" value="EGX59657.1"/>
    <property type="molecule type" value="Genomic_DNA"/>
</dbReference>
<dbReference type="PANTHER" id="PTHR33841">
    <property type="entry name" value="DNA METHYLTRANSFERASE YEEA-RELATED"/>
    <property type="match status" value="1"/>
</dbReference>
<keyword evidence="4" id="KW-0949">S-adenosyl-L-methionine</keyword>
<evidence type="ECO:0000256" key="4">
    <source>
        <dbReference type="ARBA" id="ARBA00022691"/>
    </source>
</evidence>
<sequence>MNSTPPSARAYERLVQRLADDVGTATAVSWAHATAVTHHCVRHGLVSTTEPPTSPDAVRRILDELAGAHPGLAGFLDPQVVPLWTSPLNTASWTALAEFWGAGAAIDDGPHRVDGYRLGDAYQALSHDARRSRALCQTPPWIAELLLELSLEPATDEVGPQNVRMIDPACGTGHILLSAFHAARVYRRRGRGHGVPIDARASIERALRTVHGVDLDPYAVLLARYRLLATSASILRGRLDQLPHSWPVQVACANSLLDRGEPLLERGQYHCVVGNPPYITVADAQQRDLIRKAYPRVAAGKFPLALPFCELMFSLAVPGGHVAQLTSNAFMKREFGRKFVTEYLPQF</sequence>
<organism evidence="7 8">
    <name type="scientific">Streptomyces zinciresistens K42</name>
    <dbReference type="NCBI Taxonomy" id="700597"/>
    <lineage>
        <taxon>Bacteria</taxon>
        <taxon>Bacillati</taxon>
        <taxon>Actinomycetota</taxon>
        <taxon>Actinomycetes</taxon>
        <taxon>Kitasatosporales</taxon>
        <taxon>Streptomycetaceae</taxon>
        <taxon>Streptomyces</taxon>
    </lineage>
</organism>
<protein>
    <recommendedName>
        <fullName evidence="1">site-specific DNA-methyltransferase (adenine-specific)</fullName>
        <ecNumber evidence="1">2.1.1.72</ecNumber>
    </recommendedName>
</protein>
<proteinExistence type="predicted"/>
<dbReference type="EC" id="2.1.1.72" evidence="1"/>
<dbReference type="PROSITE" id="PS00092">
    <property type="entry name" value="N6_MTASE"/>
    <property type="match status" value="1"/>
</dbReference>
<dbReference type="RefSeq" id="WP_007494376.1">
    <property type="nucleotide sequence ID" value="NZ_AGBF01000026.1"/>
</dbReference>
<evidence type="ECO:0000256" key="2">
    <source>
        <dbReference type="ARBA" id="ARBA00022603"/>
    </source>
</evidence>
<evidence type="ECO:0000256" key="1">
    <source>
        <dbReference type="ARBA" id="ARBA00011900"/>
    </source>
</evidence>
<dbReference type="GO" id="GO:0009007">
    <property type="term" value="F:site-specific DNA-methyltransferase (adenine-specific) activity"/>
    <property type="evidence" value="ECO:0007669"/>
    <property type="project" value="UniProtKB-EC"/>
</dbReference>
<comment type="caution">
    <text evidence="7">The sequence shown here is derived from an EMBL/GenBank/DDBJ whole genome shotgun (WGS) entry which is preliminary data.</text>
</comment>
<evidence type="ECO:0000313" key="8">
    <source>
        <dbReference type="Proteomes" id="UP000004217"/>
    </source>
</evidence>
<evidence type="ECO:0000313" key="7">
    <source>
        <dbReference type="EMBL" id="EGX59657.1"/>
    </source>
</evidence>
<dbReference type="GO" id="GO:0003676">
    <property type="term" value="F:nucleic acid binding"/>
    <property type="evidence" value="ECO:0007669"/>
    <property type="project" value="InterPro"/>
</dbReference>
<evidence type="ECO:0000256" key="3">
    <source>
        <dbReference type="ARBA" id="ARBA00022679"/>
    </source>
</evidence>
<keyword evidence="3" id="KW-0808">Transferase</keyword>
<keyword evidence="8" id="KW-1185">Reference proteome</keyword>
<evidence type="ECO:0000256" key="5">
    <source>
        <dbReference type="ARBA" id="ARBA00047942"/>
    </source>
</evidence>
<dbReference type="OrthoDB" id="4280289at2"/>
<dbReference type="REBASE" id="41099">
    <property type="entry name" value="SziORF11333P"/>
</dbReference>
<reference evidence="7 8" key="1">
    <citation type="submission" date="2011-08" db="EMBL/GenBank/DDBJ databases">
        <authorList>
            <person name="Lin Y."/>
            <person name="Hao X."/>
            <person name="Johnstone L."/>
            <person name="Miller S.J."/>
            <person name="Wei G."/>
            <person name="Rensing C."/>
        </authorList>
    </citation>
    <scope>NUCLEOTIDE SEQUENCE [LARGE SCALE GENOMIC DNA]</scope>
    <source>
        <strain evidence="7 8">K42</strain>
    </source>
</reference>
<dbReference type="InterPro" id="IPR029063">
    <property type="entry name" value="SAM-dependent_MTases_sf"/>
</dbReference>
<name>G2G9U6_9ACTN</name>
<dbReference type="PRINTS" id="PR00507">
    <property type="entry name" value="N12N6MTFRASE"/>
</dbReference>
<dbReference type="SUPFAM" id="SSF53335">
    <property type="entry name" value="S-adenosyl-L-methionine-dependent methyltransferases"/>
    <property type="match status" value="1"/>
</dbReference>